<reference evidence="3 4" key="1">
    <citation type="submission" date="2018-10" db="EMBL/GenBank/DDBJ databases">
        <title>Genomic Encyclopedia of Archaeal and Bacterial Type Strains, Phase II (KMG-II): from individual species to whole genera.</title>
        <authorList>
            <person name="Goeker M."/>
        </authorList>
    </citation>
    <scope>NUCLEOTIDE SEQUENCE [LARGE SCALE GENOMIC DNA]</scope>
    <source>
        <strain evidence="3 4">DSM 16510</strain>
    </source>
</reference>
<gene>
    <name evidence="3" type="ORF">BCF55_1876</name>
</gene>
<feature type="domain" description="Anti-sigma-28 factor FlgM C-terminal" evidence="2">
    <location>
        <begin position="35"/>
        <end position="77"/>
    </location>
</feature>
<organism evidence="3 4">
    <name type="scientific">Hydrogenivirga caldilitoris</name>
    <dbReference type="NCBI Taxonomy" id="246264"/>
    <lineage>
        <taxon>Bacteria</taxon>
        <taxon>Pseudomonadati</taxon>
        <taxon>Aquificota</taxon>
        <taxon>Aquificia</taxon>
        <taxon>Aquificales</taxon>
        <taxon>Aquificaceae</taxon>
        <taxon>Hydrogenivirga</taxon>
    </lineage>
</organism>
<dbReference type="InterPro" id="IPR031316">
    <property type="entry name" value="FlgM_C"/>
</dbReference>
<proteinExistence type="predicted"/>
<dbReference type="Proteomes" id="UP000267841">
    <property type="component" value="Unassembled WGS sequence"/>
</dbReference>
<name>A0A497XWP4_9AQUI</name>
<dbReference type="AlphaFoldDB" id="A0A497XWP4"/>
<dbReference type="EMBL" id="RCCJ01000001">
    <property type="protein sequence ID" value="RLJ71572.1"/>
    <property type="molecule type" value="Genomic_DNA"/>
</dbReference>
<dbReference type="Gene3D" id="6.10.140.30">
    <property type="entry name" value="Anti-sigma-28 factor FlgM"/>
    <property type="match status" value="1"/>
</dbReference>
<feature type="coiled-coil region" evidence="1">
    <location>
        <begin position="44"/>
        <end position="71"/>
    </location>
</feature>
<evidence type="ECO:0000256" key="1">
    <source>
        <dbReference type="SAM" id="Coils"/>
    </source>
</evidence>
<keyword evidence="1" id="KW-0175">Coiled coil</keyword>
<accession>A0A497XWP4</accession>
<dbReference type="SUPFAM" id="SSF101498">
    <property type="entry name" value="Anti-sigma factor FlgM"/>
    <property type="match status" value="1"/>
</dbReference>
<dbReference type="Pfam" id="PF04316">
    <property type="entry name" value="FlgM"/>
    <property type="match status" value="1"/>
</dbReference>
<dbReference type="OrthoDB" id="2991036at2"/>
<keyword evidence="4" id="KW-1185">Reference proteome</keyword>
<dbReference type="RefSeq" id="WP_121013048.1">
    <property type="nucleotide sequence ID" value="NZ_RCCJ01000001.1"/>
</dbReference>
<evidence type="ECO:0000313" key="4">
    <source>
        <dbReference type="Proteomes" id="UP000267841"/>
    </source>
</evidence>
<evidence type="ECO:0000259" key="2">
    <source>
        <dbReference type="Pfam" id="PF04316"/>
    </source>
</evidence>
<comment type="caution">
    <text evidence="3">The sequence shown here is derived from an EMBL/GenBank/DDBJ whole genome shotgun (WGS) entry which is preliminary data.</text>
</comment>
<sequence length="86" mass="10126">MIDKVNLNRLIGQALETDKRVKRKEQVSEVQRNEDVVEISQTARRAMEADYEDITEKVKKIKEEIARGEYEVNPDKIIEGFKKFFP</sequence>
<dbReference type="InterPro" id="IPR035890">
    <property type="entry name" value="Anti-sigma-28_factor_FlgM_sf"/>
</dbReference>
<protein>
    <submittedName>
        <fullName evidence="3">Anti-sigma-28 factor FlgM</fullName>
    </submittedName>
</protein>
<evidence type="ECO:0000313" key="3">
    <source>
        <dbReference type="EMBL" id="RLJ71572.1"/>
    </source>
</evidence>